<accession>R4KL99</accession>
<feature type="binding site" evidence="13">
    <location>
        <position position="293"/>
    </location>
    <ligand>
        <name>[4Fe-4S] cluster</name>
        <dbReference type="ChEBI" id="CHEBI:49883"/>
        <label>1</label>
    </ligand>
</feature>
<evidence type="ECO:0000313" key="17">
    <source>
        <dbReference type="Proteomes" id="UP000013520"/>
    </source>
</evidence>
<feature type="domain" description="BPL/LPL catalytic" evidence="14">
    <location>
        <begin position="48"/>
        <end position="230"/>
    </location>
</feature>
<comment type="pathway">
    <text evidence="1 12">Protein modification; protein lipoylation via endogenous pathway; protein N(6)-(lipoyl)lysine from octanoyl-[acyl-carrier-protein]: step 1/2.</text>
</comment>
<feature type="binding site" evidence="13">
    <location>
        <position position="287"/>
    </location>
    <ligand>
        <name>[4Fe-4S] cluster</name>
        <dbReference type="ChEBI" id="CHEBI:49883"/>
        <label>1</label>
    </ligand>
</feature>
<feature type="site" description="Lowers pKa of active site Cys" evidence="12">
    <location>
        <position position="157"/>
    </location>
</feature>
<dbReference type="SUPFAM" id="SSF55681">
    <property type="entry name" value="Class II aaRS and biotin synthetases"/>
    <property type="match status" value="1"/>
</dbReference>
<dbReference type="HAMAP" id="MF_00013">
    <property type="entry name" value="LipB"/>
    <property type="match status" value="1"/>
</dbReference>
<dbReference type="InterPro" id="IPR004143">
    <property type="entry name" value="BPL_LPL_catalytic"/>
</dbReference>
<dbReference type="SFLD" id="SFLDS00029">
    <property type="entry name" value="Radical_SAM"/>
    <property type="match status" value="1"/>
</dbReference>
<evidence type="ECO:0000259" key="15">
    <source>
        <dbReference type="PROSITE" id="PS51918"/>
    </source>
</evidence>
<dbReference type="eggNOG" id="COG0321">
    <property type="taxonomic scope" value="Bacteria"/>
</dbReference>
<dbReference type="PANTHER" id="PTHR10949">
    <property type="entry name" value="LIPOYL SYNTHASE"/>
    <property type="match status" value="1"/>
</dbReference>
<feature type="binding site" evidence="13">
    <location>
        <position position="308"/>
    </location>
    <ligand>
        <name>[4Fe-4S] cluster</name>
        <dbReference type="ChEBI" id="CHEBI:49883"/>
        <label>2</label>
        <note>4Fe-4S-S-AdoMet</note>
    </ligand>
</feature>
<dbReference type="HAMAP" id="MF_00206">
    <property type="entry name" value="Lipoyl_synth"/>
    <property type="match status" value="1"/>
</dbReference>
<keyword evidence="4 12" id="KW-0808">Transferase</keyword>
<dbReference type="Gene3D" id="3.20.20.70">
    <property type="entry name" value="Aldolase class I"/>
    <property type="match status" value="1"/>
</dbReference>
<dbReference type="PROSITE" id="PS51733">
    <property type="entry name" value="BPL_LPL_CATALYTIC"/>
    <property type="match status" value="1"/>
</dbReference>
<comment type="catalytic activity">
    <reaction evidence="11 13">
        <text>[[Fe-S] cluster scaffold protein carrying a second [4Fe-4S](2+) cluster] + N(6)-octanoyl-L-lysyl-[protein] + 2 oxidized [2Fe-2S]-[ferredoxin] + 2 S-adenosyl-L-methionine + 4 H(+) = [[Fe-S] cluster scaffold protein] + N(6)-[(R)-dihydrolipoyl]-L-lysyl-[protein] + 4 Fe(3+) + 2 hydrogen sulfide + 2 5'-deoxyadenosine + 2 L-methionine + 2 reduced [2Fe-2S]-[ferredoxin]</text>
        <dbReference type="Rhea" id="RHEA:16585"/>
        <dbReference type="Rhea" id="RHEA-COMP:9928"/>
        <dbReference type="Rhea" id="RHEA-COMP:10000"/>
        <dbReference type="Rhea" id="RHEA-COMP:10001"/>
        <dbReference type="Rhea" id="RHEA-COMP:10475"/>
        <dbReference type="Rhea" id="RHEA-COMP:14568"/>
        <dbReference type="Rhea" id="RHEA-COMP:14569"/>
        <dbReference type="ChEBI" id="CHEBI:15378"/>
        <dbReference type="ChEBI" id="CHEBI:17319"/>
        <dbReference type="ChEBI" id="CHEBI:29034"/>
        <dbReference type="ChEBI" id="CHEBI:29919"/>
        <dbReference type="ChEBI" id="CHEBI:33722"/>
        <dbReference type="ChEBI" id="CHEBI:33737"/>
        <dbReference type="ChEBI" id="CHEBI:33738"/>
        <dbReference type="ChEBI" id="CHEBI:57844"/>
        <dbReference type="ChEBI" id="CHEBI:59789"/>
        <dbReference type="ChEBI" id="CHEBI:78809"/>
        <dbReference type="ChEBI" id="CHEBI:83100"/>
        <dbReference type="EC" id="2.8.1.8"/>
    </reaction>
</comment>
<keyword evidence="9 12" id="KW-0012">Acyltransferase</keyword>
<dbReference type="InterPro" id="IPR006638">
    <property type="entry name" value="Elp3/MiaA/NifB-like_rSAM"/>
</dbReference>
<dbReference type="EMBL" id="CP003273">
    <property type="protein sequence ID" value="AGL03434.1"/>
    <property type="molecule type" value="Genomic_DNA"/>
</dbReference>
<evidence type="ECO:0000256" key="4">
    <source>
        <dbReference type="ARBA" id="ARBA00022679"/>
    </source>
</evidence>
<dbReference type="GO" id="GO:0009249">
    <property type="term" value="P:protein lipoylation"/>
    <property type="evidence" value="ECO:0007669"/>
    <property type="project" value="UniProtKB-UniRule"/>
</dbReference>
<feature type="binding site" evidence="13">
    <location>
        <position position="312"/>
    </location>
    <ligand>
        <name>[4Fe-4S] cluster</name>
        <dbReference type="ChEBI" id="CHEBI:49883"/>
        <label>2</label>
        <note>4Fe-4S-S-AdoMet</note>
    </ligand>
</feature>
<dbReference type="AlphaFoldDB" id="R4KL99"/>
<evidence type="ECO:0000256" key="9">
    <source>
        <dbReference type="ARBA" id="ARBA00023315"/>
    </source>
</evidence>
<dbReference type="SFLD" id="SFLDF00271">
    <property type="entry name" value="lipoyl_synthase"/>
    <property type="match status" value="1"/>
</dbReference>
<evidence type="ECO:0000256" key="13">
    <source>
        <dbReference type="HAMAP-Rule" id="MF_00206"/>
    </source>
</evidence>
<feature type="binding site" evidence="13">
    <location>
        <position position="521"/>
    </location>
    <ligand>
        <name>[4Fe-4S] cluster</name>
        <dbReference type="ChEBI" id="CHEBI:49883"/>
        <label>1</label>
    </ligand>
</feature>
<dbReference type="PROSITE" id="PS51918">
    <property type="entry name" value="RADICAL_SAM"/>
    <property type="match status" value="1"/>
</dbReference>
<evidence type="ECO:0000256" key="6">
    <source>
        <dbReference type="ARBA" id="ARBA00022723"/>
    </source>
</evidence>
<dbReference type="InterPro" id="IPR007197">
    <property type="entry name" value="rSAM"/>
</dbReference>
<feature type="active site" description="Acyl-thioester intermediate" evidence="12">
    <location>
        <position position="191"/>
    </location>
</feature>
<protein>
    <recommendedName>
        <fullName evidence="12 13">Multifunctional fusion protein</fullName>
    </recommendedName>
    <domain>
        <recommendedName>
            <fullName evidence="13">Lipoyl synthase</fullName>
            <ecNumber evidence="13">2.8.1.8</ecNumber>
        </recommendedName>
        <alternativeName>
            <fullName evidence="13">Lip-syn</fullName>
        </alternativeName>
        <alternativeName>
            <fullName evidence="13">Lipoate synthase</fullName>
        </alternativeName>
        <alternativeName>
            <fullName evidence="13">Lipoic acid synthase</fullName>
        </alternativeName>
        <alternativeName>
            <fullName evidence="13">Sulfur insertion protein LipA</fullName>
            <shortName evidence="13">LS</shortName>
        </alternativeName>
    </domain>
    <domain>
        <recommendedName>
            <fullName evidence="12">Octanoyltransferase</fullName>
            <ecNumber evidence="12">2.3.1.181</ecNumber>
        </recommendedName>
        <alternativeName>
            <fullName evidence="12">Lipoate-protein ligase B</fullName>
        </alternativeName>
        <alternativeName>
            <fullName evidence="12">Lipoyl/octanoyl transferase</fullName>
        </alternativeName>
        <alternativeName>
            <fullName evidence="12">Octanoyl-[acyl-carrier-protein]-protein N-octanoyltransferase</fullName>
        </alternativeName>
    </domain>
</protein>
<dbReference type="NCBIfam" id="NF009544">
    <property type="entry name" value="PRK12928.1"/>
    <property type="match status" value="1"/>
</dbReference>
<keyword evidence="5 13" id="KW-0949">S-adenosyl-L-methionine</keyword>
<dbReference type="CDD" id="cd01335">
    <property type="entry name" value="Radical_SAM"/>
    <property type="match status" value="1"/>
</dbReference>
<evidence type="ECO:0000256" key="11">
    <source>
        <dbReference type="ARBA" id="ARBA00047326"/>
    </source>
</evidence>
<dbReference type="GO" id="GO:0033819">
    <property type="term" value="F:lipoyl(octanoyl) transferase activity"/>
    <property type="evidence" value="ECO:0007669"/>
    <property type="project" value="UniProtKB-EC"/>
</dbReference>
<keyword evidence="8 13" id="KW-0411">Iron-sulfur</keyword>
<evidence type="ECO:0000259" key="14">
    <source>
        <dbReference type="PROSITE" id="PS51733"/>
    </source>
</evidence>
<dbReference type="InterPro" id="IPR058240">
    <property type="entry name" value="rSAM_sf"/>
</dbReference>
<dbReference type="OrthoDB" id="9787898at2"/>
<evidence type="ECO:0000313" key="16">
    <source>
        <dbReference type="EMBL" id="AGL03434.1"/>
    </source>
</evidence>
<keyword evidence="3 12" id="KW-0963">Cytoplasm</keyword>
<dbReference type="Pfam" id="PF21948">
    <property type="entry name" value="LplA-B_cat"/>
    <property type="match status" value="1"/>
</dbReference>
<dbReference type="UniPathway" id="UPA00538">
    <property type="reaction ID" value="UER00592"/>
</dbReference>
<organism evidence="16 17">
    <name type="scientific">Desulfoscipio gibsoniae DSM 7213</name>
    <dbReference type="NCBI Taxonomy" id="767817"/>
    <lineage>
        <taxon>Bacteria</taxon>
        <taxon>Bacillati</taxon>
        <taxon>Bacillota</taxon>
        <taxon>Clostridia</taxon>
        <taxon>Eubacteriales</taxon>
        <taxon>Desulfallaceae</taxon>
        <taxon>Desulfoscipio</taxon>
    </lineage>
</organism>
<keyword evidence="7 13" id="KW-0408">Iron</keyword>
<keyword evidence="16" id="KW-0436">Ligase</keyword>
<dbReference type="GO" id="GO:0005737">
    <property type="term" value="C:cytoplasm"/>
    <property type="evidence" value="ECO:0007669"/>
    <property type="project" value="UniProtKB-SubCell"/>
</dbReference>
<evidence type="ECO:0000256" key="7">
    <source>
        <dbReference type="ARBA" id="ARBA00023004"/>
    </source>
</evidence>
<dbReference type="GO" id="GO:0051539">
    <property type="term" value="F:4 iron, 4 sulfur cluster binding"/>
    <property type="evidence" value="ECO:0007669"/>
    <property type="project" value="UniProtKB-UniRule"/>
</dbReference>
<feature type="binding site" evidence="12">
    <location>
        <begin position="93"/>
        <end position="100"/>
    </location>
    <ligand>
        <name>substrate</name>
    </ligand>
</feature>
<evidence type="ECO:0000256" key="1">
    <source>
        <dbReference type="ARBA" id="ARBA00004821"/>
    </source>
</evidence>
<dbReference type="InterPro" id="IPR000544">
    <property type="entry name" value="Octanoyltransferase"/>
</dbReference>
<evidence type="ECO:0000256" key="3">
    <source>
        <dbReference type="ARBA" id="ARBA00022490"/>
    </source>
</evidence>
<evidence type="ECO:0000256" key="8">
    <source>
        <dbReference type="ARBA" id="ARBA00023014"/>
    </source>
</evidence>
<comment type="similarity">
    <text evidence="12">Belongs to the LipB family.</text>
</comment>
<dbReference type="GO" id="GO:0046872">
    <property type="term" value="F:metal ion binding"/>
    <property type="evidence" value="ECO:0007669"/>
    <property type="project" value="UniProtKB-KW"/>
</dbReference>
<comment type="function">
    <text evidence="13">Catalyzes the radical-mediated insertion of two sulfur atoms into the C-6 and C-8 positions of the octanoyl moiety bound to the lipoyl domains of lipoate-dependent enzymes, thereby converting the octanoylated domains into lipoylated derivatives.</text>
</comment>
<feature type="binding site" evidence="12">
    <location>
        <begin position="173"/>
        <end position="175"/>
    </location>
    <ligand>
        <name>substrate</name>
    </ligand>
</feature>
<dbReference type="CDD" id="cd16444">
    <property type="entry name" value="LipB"/>
    <property type="match status" value="1"/>
</dbReference>
<dbReference type="SMART" id="SM00729">
    <property type="entry name" value="Elp3"/>
    <property type="match status" value="1"/>
</dbReference>
<dbReference type="PROSITE" id="PS01313">
    <property type="entry name" value="LIPB"/>
    <property type="match status" value="1"/>
</dbReference>
<name>R4KL99_9FIRM</name>
<dbReference type="NCBIfam" id="NF010925">
    <property type="entry name" value="PRK14345.1"/>
    <property type="match status" value="1"/>
</dbReference>
<dbReference type="FunFam" id="3.20.20.70:FF:000186">
    <property type="entry name" value="Lipoyl synthase"/>
    <property type="match status" value="1"/>
</dbReference>
<dbReference type="Gene3D" id="3.30.930.10">
    <property type="entry name" value="Bira Bifunctional Protein, Domain 2"/>
    <property type="match status" value="1"/>
</dbReference>
<dbReference type="InterPro" id="IPR013785">
    <property type="entry name" value="Aldolase_TIM"/>
</dbReference>
<dbReference type="GO" id="GO:0016992">
    <property type="term" value="F:lipoate synthase activity"/>
    <property type="evidence" value="ECO:0007669"/>
    <property type="project" value="UniProtKB-UniRule"/>
</dbReference>
<dbReference type="NCBIfam" id="NF004019">
    <property type="entry name" value="PRK05481.1"/>
    <property type="match status" value="1"/>
</dbReference>
<comment type="catalytic activity">
    <reaction evidence="12">
        <text>octanoyl-[ACP] + L-lysyl-[protein] = N(6)-octanoyl-L-lysyl-[protein] + holo-[ACP] + H(+)</text>
        <dbReference type="Rhea" id="RHEA:17665"/>
        <dbReference type="Rhea" id="RHEA-COMP:9636"/>
        <dbReference type="Rhea" id="RHEA-COMP:9685"/>
        <dbReference type="Rhea" id="RHEA-COMP:9752"/>
        <dbReference type="Rhea" id="RHEA-COMP:9928"/>
        <dbReference type="ChEBI" id="CHEBI:15378"/>
        <dbReference type="ChEBI" id="CHEBI:29969"/>
        <dbReference type="ChEBI" id="CHEBI:64479"/>
        <dbReference type="ChEBI" id="CHEBI:78463"/>
        <dbReference type="ChEBI" id="CHEBI:78809"/>
        <dbReference type="EC" id="2.3.1.181"/>
    </reaction>
</comment>
<dbReference type="EC" id="2.3.1.181" evidence="12"/>
<keyword evidence="6 13" id="KW-0479">Metal-binding</keyword>
<dbReference type="Proteomes" id="UP000013520">
    <property type="component" value="Chromosome"/>
</dbReference>
<dbReference type="Pfam" id="PF04055">
    <property type="entry name" value="Radical_SAM"/>
    <property type="match status" value="1"/>
</dbReference>
<dbReference type="STRING" id="767817.Desgi_4179"/>
<dbReference type="eggNOG" id="COG0320">
    <property type="taxonomic scope" value="Bacteria"/>
</dbReference>
<dbReference type="InterPro" id="IPR045864">
    <property type="entry name" value="aa-tRNA-synth_II/BPL/LPL"/>
</dbReference>
<dbReference type="EC" id="2.8.1.8" evidence="13"/>
<dbReference type="NCBIfam" id="TIGR00510">
    <property type="entry name" value="lipA"/>
    <property type="match status" value="1"/>
</dbReference>
<dbReference type="KEGG" id="dgi:Desgi_4179"/>
<gene>
    <name evidence="12" type="primary">lipB</name>
    <name evidence="13" type="synonym">lipA</name>
    <name evidence="16" type="ORF">Desgi_4179</name>
</gene>
<dbReference type="SUPFAM" id="SSF102114">
    <property type="entry name" value="Radical SAM enzymes"/>
    <property type="match status" value="1"/>
</dbReference>
<comment type="similarity">
    <text evidence="13">Belongs to the radical SAM superfamily. Lipoyl synthase family.</text>
</comment>
<feature type="binding site" evidence="13">
    <location>
        <position position="315"/>
    </location>
    <ligand>
        <name>[4Fe-4S] cluster</name>
        <dbReference type="ChEBI" id="CHEBI:49883"/>
        <label>2</label>
        <note>4Fe-4S-S-AdoMet</note>
    </ligand>
</feature>
<comment type="pathway">
    <text evidence="13">Protein modification; protein lipoylation via endogenous pathway; protein N(6)-(lipoyl)lysine from octanoyl-[acyl-carrier-protein]: step 2/2.</text>
</comment>
<dbReference type="HOGENOM" id="CLU_033144_5_1_9"/>
<dbReference type="SFLD" id="SFLDG01058">
    <property type="entry name" value="lipoyl_synthase_like"/>
    <property type="match status" value="1"/>
</dbReference>
<comment type="function">
    <text evidence="10 12">Catalyzes the transfer of endogenously produced octanoic acid from octanoyl-acyl-carrier-protein onto the lipoyl domains of lipoate-dependent enzymes. Lipoyl-ACP can also act as a substrate although octanoyl-ACP is likely to be the physiological substrate.</text>
</comment>
<dbReference type="PANTHER" id="PTHR10949:SF0">
    <property type="entry name" value="LIPOYL SYNTHASE, MITOCHONDRIAL"/>
    <property type="match status" value="1"/>
</dbReference>
<comment type="miscellaneous">
    <text evidence="12">In the reaction, the free carboxyl group of octanoic acid is attached via an amide linkage to the epsilon-amino group of a specific lysine residue of lipoyl domains of lipoate-dependent enzymes.</text>
</comment>
<keyword evidence="17" id="KW-1185">Reference proteome</keyword>
<sequence length="544" mass="59133">MIGGCVKQLKGTEEKLTIRRVLVLDLATEDYFRTLELQRELQKQRMEGAIPDCLLVLEHPPTFTLGRAGGADNILVNEDRLAREGIGVYNVERGGDVTYHGPGQLVGYPILDLKNYGRDVHRLVERLEEVLIRTLAAFGITAGRRTGLPGVWVDKAKIASIGLAITRWVTMHGFALNVQPDMRHFGMINPCGLQGVTMTSMSGLLGRQVSLEEVKSRVVEEMAGEFGWELLQSDYRVDALLQRLGLVARNFRPGWLTVATPGPGVLEGMTGLFERCGLHTVCEGACCPNAAECFALGTATFMILGDTCTRNCRFCSVSKGTPGTPDPGEPLAVAEAVRELGLRHAVITSVTRDDLSDGGACHFANMIRAVHRLNPHTTVEVLVPDFKGSEEALAEVLAARPEVLGHNLETVPRLYKQVRPGADYRRSLELLARAREIAPGVVTKSGLMLGLGEEFGEVLAVLDDLREVGCAYITIGQYLQPSTDQLPVHGFIPPGIFAHYREECLRRGFKRAECGPLVRSSYHAASPDAPEVDLHAAGAALSAG</sequence>
<evidence type="ECO:0000256" key="12">
    <source>
        <dbReference type="HAMAP-Rule" id="MF_00013"/>
    </source>
</evidence>
<dbReference type="GO" id="GO:0016874">
    <property type="term" value="F:ligase activity"/>
    <property type="evidence" value="ECO:0007669"/>
    <property type="project" value="UniProtKB-KW"/>
</dbReference>
<keyword evidence="2 13" id="KW-0004">4Fe-4S</keyword>
<dbReference type="InterPro" id="IPR003698">
    <property type="entry name" value="Lipoyl_synth"/>
</dbReference>
<comment type="subcellular location">
    <subcellularLocation>
        <location evidence="12">Cytoplasm</location>
    </subcellularLocation>
</comment>
<evidence type="ECO:0000256" key="2">
    <source>
        <dbReference type="ARBA" id="ARBA00022485"/>
    </source>
</evidence>
<evidence type="ECO:0000256" key="5">
    <source>
        <dbReference type="ARBA" id="ARBA00022691"/>
    </source>
</evidence>
<reference evidence="16 17" key="1">
    <citation type="submission" date="2012-01" db="EMBL/GenBank/DDBJ databases">
        <title>Complete sequence of Desulfotomaculum gibsoniae DSM 7213.</title>
        <authorList>
            <consortium name="US DOE Joint Genome Institute"/>
            <person name="Lucas S."/>
            <person name="Han J."/>
            <person name="Lapidus A."/>
            <person name="Cheng J.-F."/>
            <person name="Goodwin L."/>
            <person name="Pitluck S."/>
            <person name="Peters L."/>
            <person name="Ovchinnikova G."/>
            <person name="Teshima H."/>
            <person name="Detter J.C."/>
            <person name="Han C."/>
            <person name="Tapia R."/>
            <person name="Land M."/>
            <person name="Hauser L."/>
            <person name="Kyrpides N."/>
            <person name="Ivanova N."/>
            <person name="Pagani I."/>
            <person name="Parshina S."/>
            <person name="Plugge C."/>
            <person name="Muyzer G."/>
            <person name="Kuever J."/>
            <person name="Ivanova A."/>
            <person name="Nazina T."/>
            <person name="Klenk H.-P."/>
            <person name="Brambilla E."/>
            <person name="Spring S."/>
            <person name="Stams A.F."/>
            <person name="Woyke T."/>
        </authorList>
    </citation>
    <scope>NUCLEOTIDE SEQUENCE [LARGE SCALE GENOMIC DNA]</scope>
    <source>
        <strain evidence="16 17">DSM 7213</strain>
    </source>
</reference>
<feature type="domain" description="Radical SAM core" evidence="15">
    <location>
        <begin position="294"/>
        <end position="510"/>
    </location>
</feature>
<feature type="binding site" evidence="12">
    <location>
        <begin position="160"/>
        <end position="162"/>
    </location>
    <ligand>
        <name>substrate</name>
    </ligand>
</feature>
<evidence type="ECO:0000256" key="10">
    <source>
        <dbReference type="ARBA" id="ARBA00024732"/>
    </source>
</evidence>
<proteinExistence type="inferred from homology"/>
<dbReference type="InterPro" id="IPR020605">
    <property type="entry name" value="Octanoyltransferase_CS"/>
</dbReference>
<dbReference type="NCBIfam" id="TIGR00214">
    <property type="entry name" value="lipB"/>
    <property type="match status" value="1"/>
</dbReference>
<comment type="cofactor">
    <cofactor evidence="13">
        <name>[4Fe-4S] cluster</name>
        <dbReference type="ChEBI" id="CHEBI:49883"/>
    </cofactor>
    <text evidence="13">Binds 2 [4Fe-4S] clusters per subunit. One cluster is coordinated with 3 cysteines and an exchangeable S-adenosyl-L-methionine.</text>
</comment>
<feature type="binding site" evidence="13">
    <location>
        <position position="282"/>
    </location>
    <ligand>
        <name>[4Fe-4S] cluster</name>
        <dbReference type="ChEBI" id="CHEBI:49883"/>
        <label>1</label>
    </ligand>
</feature>